<proteinExistence type="predicted"/>
<name>A0A1G5QCJ3_9GAMM</name>
<dbReference type="SUPFAM" id="SSF56024">
    <property type="entry name" value="Phospholipase D/nuclease"/>
    <property type="match status" value="1"/>
</dbReference>
<dbReference type="InterPro" id="IPR057691">
    <property type="entry name" value="DUF7931"/>
</dbReference>
<dbReference type="OrthoDB" id="6080223at2"/>
<keyword evidence="3" id="KW-1185">Reference proteome</keyword>
<feature type="domain" description="DUF7931" evidence="1">
    <location>
        <begin position="20"/>
        <end position="166"/>
    </location>
</feature>
<evidence type="ECO:0000259" key="1">
    <source>
        <dbReference type="Pfam" id="PF25559"/>
    </source>
</evidence>
<dbReference type="AlphaFoldDB" id="A0A1G5QCJ3"/>
<protein>
    <recommendedName>
        <fullName evidence="1">DUF7931 domain-containing protein</fullName>
    </recommendedName>
</protein>
<dbReference type="Pfam" id="PF25559">
    <property type="entry name" value="DUF7931"/>
    <property type="match status" value="1"/>
</dbReference>
<sequence>MAYTDYTLGEHRELIGFGTADENRQIARSLAEQARRTIHIFTTDLDPAVFNQADFIEAIARMARSHSRARVTVLVQDSARAVNRGHRLVELARRLSSRVEIRKPVAEYSDLKETFMVADGRGYFHRIRPDRYEGQARFHDPLQCREYVHRFDEIWQRSHGDRELRRVHL</sequence>
<evidence type="ECO:0000313" key="3">
    <source>
        <dbReference type="Proteomes" id="UP000199648"/>
    </source>
</evidence>
<evidence type="ECO:0000313" key="2">
    <source>
        <dbReference type="EMBL" id="SCZ59417.1"/>
    </source>
</evidence>
<accession>A0A1G5QCJ3</accession>
<reference evidence="2 3" key="1">
    <citation type="submission" date="2016-10" db="EMBL/GenBank/DDBJ databases">
        <authorList>
            <person name="de Groot N.N."/>
        </authorList>
    </citation>
    <scope>NUCLEOTIDE SEQUENCE [LARGE SCALE GENOMIC DNA]</scope>
    <source>
        <strain evidence="2 3">HLD2</strain>
    </source>
</reference>
<dbReference type="STRING" id="415747.SAMN03097708_01857"/>
<dbReference type="EMBL" id="FMWD01000005">
    <property type="protein sequence ID" value="SCZ59417.1"/>
    <property type="molecule type" value="Genomic_DNA"/>
</dbReference>
<organism evidence="2 3">
    <name type="scientific">Thiohalomonas denitrificans</name>
    <dbReference type="NCBI Taxonomy" id="415747"/>
    <lineage>
        <taxon>Bacteria</taxon>
        <taxon>Pseudomonadati</taxon>
        <taxon>Pseudomonadota</taxon>
        <taxon>Gammaproteobacteria</taxon>
        <taxon>Thiohalomonadales</taxon>
        <taxon>Thiohalomonadaceae</taxon>
        <taxon>Thiohalomonas</taxon>
    </lineage>
</organism>
<gene>
    <name evidence="2" type="ORF">SAMN03097708_01857</name>
</gene>
<dbReference type="Proteomes" id="UP000199648">
    <property type="component" value="Unassembled WGS sequence"/>
</dbReference>
<dbReference type="RefSeq" id="WP_092995808.1">
    <property type="nucleotide sequence ID" value="NZ_FMWD01000005.1"/>
</dbReference>